<dbReference type="Proteomes" id="UP000735302">
    <property type="component" value="Unassembled WGS sequence"/>
</dbReference>
<evidence type="ECO:0000256" key="1">
    <source>
        <dbReference type="SAM" id="MobiDB-lite"/>
    </source>
</evidence>
<sequence length="318" mass="37280">MADPPRQGRPPAPTFIAPPPLPPVDLPNLDINIRQLAAVTSSVFDCMRWLAEHRLITNTFSCQACDQLMRLQKREGWDYIDGYVWCCPGCQRRNSIRLNSFFEGSHLQLVQILDIVYWWCRDLRQVNVIQETGVSKKTVIDWQNYIRDICAQYVIDHPVQLGGRNRTVEIDESKFMHRKYNRGRFREGQWVLGMVEREKDNCCLIPVDDRSARTSLPIIQQHVLPGTRIITDQWAAYNALPNHASVNHSLHFVDPNDDTVHTNQIEGCWAHAKSKFRAMHGSSDDFFLTYIQEFMWRKQHKTNTFGNMLYWISFYYQF</sequence>
<dbReference type="EMBL" id="BLXT01003028">
    <property type="protein sequence ID" value="GFO00114.1"/>
    <property type="molecule type" value="Genomic_DNA"/>
</dbReference>
<evidence type="ECO:0000259" key="2">
    <source>
        <dbReference type="SMART" id="SM01126"/>
    </source>
</evidence>
<protein>
    <recommendedName>
        <fullName evidence="2">ISXO2-like transposase domain-containing protein</fullName>
    </recommendedName>
</protein>
<organism evidence="3 4">
    <name type="scientific">Plakobranchus ocellatus</name>
    <dbReference type="NCBI Taxonomy" id="259542"/>
    <lineage>
        <taxon>Eukaryota</taxon>
        <taxon>Metazoa</taxon>
        <taxon>Spiralia</taxon>
        <taxon>Lophotrochozoa</taxon>
        <taxon>Mollusca</taxon>
        <taxon>Gastropoda</taxon>
        <taxon>Heterobranchia</taxon>
        <taxon>Euthyneura</taxon>
        <taxon>Panpulmonata</taxon>
        <taxon>Sacoglossa</taxon>
        <taxon>Placobranchoidea</taxon>
        <taxon>Plakobranchidae</taxon>
        <taxon>Plakobranchus</taxon>
    </lineage>
</organism>
<accession>A0AAV4A0J7</accession>
<evidence type="ECO:0000313" key="3">
    <source>
        <dbReference type="EMBL" id="GFO00114.1"/>
    </source>
</evidence>
<dbReference type="PANTHER" id="PTHR47163:SF2">
    <property type="entry name" value="SI:DKEY-17M8.2"/>
    <property type="match status" value="1"/>
</dbReference>
<name>A0AAV4A0J7_9GAST</name>
<dbReference type="SMART" id="SM01126">
    <property type="entry name" value="DDE_Tnp_IS1595"/>
    <property type="match status" value="1"/>
</dbReference>
<dbReference type="Pfam" id="PF12762">
    <property type="entry name" value="DDE_Tnp_IS1595"/>
    <property type="match status" value="1"/>
</dbReference>
<dbReference type="InterPro" id="IPR024445">
    <property type="entry name" value="Tnp_ISXO2-like"/>
</dbReference>
<keyword evidence="4" id="KW-1185">Reference proteome</keyword>
<dbReference type="PANTHER" id="PTHR47163">
    <property type="entry name" value="DDE_TNP_IS1595 DOMAIN-CONTAINING PROTEIN"/>
    <property type="match status" value="1"/>
</dbReference>
<comment type="caution">
    <text evidence="3">The sequence shown here is derived from an EMBL/GenBank/DDBJ whole genome shotgun (WGS) entry which is preliminary data.</text>
</comment>
<evidence type="ECO:0000313" key="4">
    <source>
        <dbReference type="Proteomes" id="UP000735302"/>
    </source>
</evidence>
<feature type="domain" description="ISXO2-like transposase" evidence="2">
    <location>
        <begin position="160"/>
        <end position="299"/>
    </location>
</feature>
<dbReference type="NCBIfam" id="NF033547">
    <property type="entry name" value="transpos_IS1595"/>
    <property type="match status" value="1"/>
</dbReference>
<feature type="compositionally biased region" description="Pro residues" evidence="1">
    <location>
        <begin position="7"/>
        <end position="20"/>
    </location>
</feature>
<feature type="region of interest" description="Disordered" evidence="1">
    <location>
        <begin position="1"/>
        <end position="20"/>
    </location>
</feature>
<reference evidence="3 4" key="1">
    <citation type="journal article" date="2021" name="Elife">
        <title>Chloroplast acquisition without the gene transfer in kleptoplastic sea slugs, Plakobranchus ocellatus.</title>
        <authorList>
            <person name="Maeda T."/>
            <person name="Takahashi S."/>
            <person name="Yoshida T."/>
            <person name="Shimamura S."/>
            <person name="Takaki Y."/>
            <person name="Nagai Y."/>
            <person name="Toyoda A."/>
            <person name="Suzuki Y."/>
            <person name="Arimoto A."/>
            <person name="Ishii H."/>
            <person name="Satoh N."/>
            <person name="Nishiyama T."/>
            <person name="Hasebe M."/>
            <person name="Maruyama T."/>
            <person name="Minagawa J."/>
            <person name="Obokata J."/>
            <person name="Shigenobu S."/>
        </authorList>
    </citation>
    <scope>NUCLEOTIDE SEQUENCE [LARGE SCALE GENOMIC DNA]</scope>
</reference>
<proteinExistence type="predicted"/>
<gene>
    <name evidence="3" type="ORF">PoB_002661900</name>
</gene>
<dbReference type="InterPro" id="IPR053164">
    <property type="entry name" value="IS1016-like_transposase"/>
</dbReference>
<dbReference type="AlphaFoldDB" id="A0AAV4A0J7"/>